<dbReference type="AlphaFoldDB" id="A0A382D5P8"/>
<evidence type="ECO:0000313" key="1">
    <source>
        <dbReference type="EMBL" id="SVB33051.1"/>
    </source>
</evidence>
<accession>A0A382D5P8</accession>
<gene>
    <name evidence="1" type="ORF">METZ01_LOCUS185905</name>
</gene>
<protein>
    <submittedName>
        <fullName evidence="1">Uncharacterized protein</fullName>
    </submittedName>
</protein>
<sequence>VKVAKKIADDARLAIERMLSIS</sequence>
<organism evidence="1">
    <name type="scientific">marine metagenome</name>
    <dbReference type="NCBI Taxonomy" id="408172"/>
    <lineage>
        <taxon>unclassified sequences</taxon>
        <taxon>metagenomes</taxon>
        <taxon>ecological metagenomes</taxon>
    </lineage>
</organism>
<name>A0A382D5P8_9ZZZZ</name>
<proteinExistence type="predicted"/>
<dbReference type="EMBL" id="UINC01037493">
    <property type="protein sequence ID" value="SVB33051.1"/>
    <property type="molecule type" value="Genomic_DNA"/>
</dbReference>
<reference evidence="1" key="1">
    <citation type="submission" date="2018-05" db="EMBL/GenBank/DDBJ databases">
        <authorList>
            <person name="Lanie J.A."/>
            <person name="Ng W.-L."/>
            <person name="Kazmierczak K.M."/>
            <person name="Andrzejewski T.M."/>
            <person name="Davidsen T.M."/>
            <person name="Wayne K.J."/>
            <person name="Tettelin H."/>
            <person name="Glass J.I."/>
            <person name="Rusch D."/>
            <person name="Podicherti R."/>
            <person name="Tsui H.-C.T."/>
            <person name="Winkler M.E."/>
        </authorList>
    </citation>
    <scope>NUCLEOTIDE SEQUENCE</scope>
</reference>
<feature type="non-terminal residue" evidence="1">
    <location>
        <position position="1"/>
    </location>
</feature>